<evidence type="ECO:0000313" key="1">
    <source>
        <dbReference type="EMBL" id="GBM51447.1"/>
    </source>
</evidence>
<organism evidence="1 2">
    <name type="scientific">Araneus ventricosus</name>
    <name type="common">Orbweaver spider</name>
    <name type="synonym">Epeira ventricosa</name>
    <dbReference type="NCBI Taxonomy" id="182803"/>
    <lineage>
        <taxon>Eukaryota</taxon>
        <taxon>Metazoa</taxon>
        <taxon>Ecdysozoa</taxon>
        <taxon>Arthropoda</taxon>
        <taxon>Chelicerata</taxon>
        <taxon>Arachnida</taxon>
        <taxon>Araneae</taxon>
        <taxon>Araneomorphae</taxon>
        <taxon>Entelegynae</taxon>
        <taxon>Araneoidea</taxon>
        <taxon>Araneidae</taxon>
        <taxon>Araneus</taxon>
    </lineage>
</organism>
<sequence>MACQKHRKIPIVGDGNCLFRATSFCIYGSEDFHTEIHEKAMQNITTRWGLLKNFTILKESVVYKEYEIYYGFMVCSTGRGSAEQSGRETAQRAASVR</sequence>
<accession>A0A4Y2GE40</accession>
<dbReference type="AlphaFoldDB" id="A0A4Y2GE40"/>
<evidence type="ECO:0000313" key="2">
    <source>
        <dbReference type="Proteomes" id="UP000499080"/>
    </source>
</evidence>
<dbReference type="OrthoDB" id="6595976at2759"/>
<name>A0A4Y2GE40_ARAVE</name>
<keyword evidence="2" id="KW-1185">Reference proteome</keyword>
<dbReference type="SUPFAM" id="SSF54001">
    <property type="entry name" value="Cysteine proteinases"/>
    <property type="match status" value="1"/>
</dbReference>
<dbReference type="InterPro" id="IPR038765">
    <property type="entry name" value="Papain-like_cys_pep_sf"/>
</dbReference>
<dbReference type="Gene3D" id="3.90.70.80">
    <property type="match status" value="1"/>
</dbReference>
<protein>
    <recommendedName>
        <fullName evidence="3">OTU domain-containing protein</fullName>
    </recommendedName>
</protein>
<gene>
    <name evidence="1" type="ORF">AVEN_147128_1</name>
</gene>
<evidence type="ECO:0008006" key="3">
    <source>
        <dbReference type="Google" id="ProtNLM"/>
    </source>
</evidence>
<reference evidence="1 2" key="1">
    <citation type="journal article" date="2019" name="Sci. Rep.">
        <title>Orb-weaving spider Araneus ventricosus genome elucidates the spidroin gene catalogue.</title>
        <authorList>
            <person name="Kono N."/>
            <person name="Nakamura H."/>
            <person name="Ohtoshi R."/>
            <person name="Moran D.A.P."/>
            <person name="Shinohara A."/>
            <person name="Yoshida Y."/>
            <person name="Fujiwara M."/>
            <person name="Mori M."/>
            <person name="Tomita M."/>
            <person name="Arakawa K."/>
        </authorList>
    </citation>
    <scope>NUCLEOTIDE SEQUENCE [LARGE SCALE GENOMIC DNA]</scope>
</reference>
<dbReference type="EMBL" id="BGPR01001337">
    <property type="protein sequence ID" value="GBM51447.1"/>
    <property type="molecule type" value="Genomic_DNA"/>
</dbReference>
<dbReference type="Proteomes" id="UP000499080">
    <property type="component" value="Unassembled WGS sequence"/>
</dbReference>
<proteinExistence type="predicted"/>
<comment type="caution">
    <text evidence="1">The sequence shown here is derived from an EMBL/GenBank/DDBJ whole genome shotgun (WGS) entry which is preliminary data.</text>
</comment>